<dbReference type="OrthoDB" id="15567at2759"/>
<reference evidence="14" key="1">
    <citation type="submission" date="2022-07" db="EMBL/GenBank/DDBJ databases">
        <title>Phylogenomic reconstructions and comparative analyses of Kickxellomycotina fungi.</title>
        <authorList>
            <person name="Reynolds N.K."/>
            <person name="Stajich J.E."/>
            <person name="Barry K."/>
            <person name="Grigoriev I.V."/>
            <person name="Crous P."/>
            <person name="Smith M.E."/>
        </authorList>
    </citation>
    <scope>NUCLEOTIDE SEQUENCE</scope>
    <source>
        <strain evidence="14">RSA 1196</strain>
    </source>
</reference>
<dbReference type="AlphaFoldDB" id="A0A9W8ARB4"/>
<dbReference type="PANTHER" id="PTHR43178">
    <property type="entry name" value="DIHYDROLIPOAMIDE ACETYLTRANSFERASE COMPONENT OF PYRUVATE DEHYDROGENASE COMPLEX"/>
    <property type="match status" value="1"/>
</dbReference>
<evidence type="ECO:0000256" key="10">
    <source>
        <dbReference type="RuleBase" id="RU003423"/>
    </source>
</evidence>
<accession>A0A9W8ARB4</accession>
<dbReference type="EMBL" id="JANBPY010000520">
    <property type="protein sequence ID" value="KAJ1966340.1"/>
    <property type="molecule type" value="Genomic_DNA"/>
</dbReference>
<feature type="region of interest" description="Disordered" evidence="11">
    <location>
        <begin position="150"/>
        <end position="186"/>
    </location>
</feature>
<gene>
    <name evidence="14" type="ORF">IWQ62_002447</name>
</gene>
<evidence type="ECO:0000256" key="3">
    <source>
        <dbReference type="ARBA" id="ARBA00007317"/>
    </source>
</evidence>
<dbReference type="GO" id="GO:0043754">
    <property type="term" value="F:dihydrolipoamide branched chain acyltransferase activity"/>
    <property type="evidence" value="ECO:0007669"/>
    <property type="project" value="UniProtKB-EC"/>
</dbReference>
<evidence type="ECO:0000256" key="7">
    <source>
        <dbReference type="ARBA" id="ARBA00023128"/>
    </source>
</evidence>
<dbReference type="GO" id="GO:0031405">
    <property type="term" value="F:lipoic acid binding"/>
    <property type="evidence" value="ECO:0007669"/>
    <property type="project" value="TreeGrafter"/>
</dbReference>
<evidence type="ECO:0000259" key="13">
    <source>
        <dbReference type="PROSITE" id="PS51826"/>
    </source>
</evidence>
<dbReference type="GO" id="GO:0005829">
    <property type="term" value="C:cytosol"/>
    <property type="evidence" value="ECO:0007669"/>
    <property type="project" value="UniProtKB-ARBA"/>
</dbReference>
<evidence type="ECO:0000256" key="11">
    <source>
        <dbReference type="SAM" id="MobiDB-lite"/>
    </source>
</evidence>
<dbReference type="SUPFAM" id="SSF47005">
    <property type="entry name" value="Peripheral subunit-binding domain of 2-oxo acid dehydrogenase complex"/>
    <property type="match status" value="1"/>
</dbReference>
<comment type="caution">
    <text evidence="14">The sequence shown here is derived from an EMBL/GenBank/DDBJ whole genome shotgun (WGS) entry which is preliminary data.</text>
</comment>
<evidence type="ECO:0000256" key="2">
    <source>
        <dbReference type="ARBA" id="ARBA00004305"/>
    </source>
</evidence>
<comment type="cofactor">
    <cofactor evidence="1 10">
        <name>(R)-lipoate</name>
        <dbReference type="ChEBI" id="CHEBI:83088"/>
    </cofactor>
</comment>
<dbReference type="FunFam" id="4.10.320.10:FF:000002">
    <property type="entry name" value="Dihydrolipoamide acetyltransferase component of pyruvate dehydrogenase complex"/>
    <property type="match status" value="1"/>
</dbReference>
<dbReference type="GO" id="GO:0005759">
    <property type="term" value="C:mitochondrial matrix"/>
    <property type="evidence" value="ECO:0007669"/>
    <property type="project" value="UniProtKB-SubCell"/>
</dbReference>
<comment type="similarity">
    <text evidence="3 10">Belongs to the 2-oxoacid dehydrogenase family.</text>
</comment>
<evidence type="ECO:0000256" key="6">
    <source>
        <dbReference type="ARBA" id="ARBA00022946"/>
    </source>
</evidence>
<dbReference type="InterPro" id="IPR004167">
    <property type="entry name" value="PSBD"/>
</dbReference>
<keyword evidence="8 10" id="KW-0012">Acyltransferase</keyword>
<dbReference type="InterPro" id="IPR036625">
    <property type="entry name" value="E3-bd_dom_sf"/>
</dbReference>
<keyword evidence="5 10" id="KW-0450">Lipoyl</keyword>
<dbReference type="Pfam" id="PF00198">
    <property type="entry name" value="2-oxoacid_dh"/>
    <property type="match status" value="1"/>
</dbReference>
<dbReference type="PROSITE" id="PS50968">
    <property type="entry name" value="BIOTINYL_LIPOYL"/>
    <property type="match status" value="1"/>
</dbReference>
<evidence type="ECO:0000313" key="15">
    <source>
        <dbReference type="Proteomes" id="UP001150925"/>
    </source>
</evidence>
<evidence type="ECO:0000256" key="4">
    <source>
        <dbReference type="ARBA" id="ARBA00022679"/>
    </source>
</evidence>
<sequence>MVRLSILLRPVSTRVFSAPLNGCVRRGYRCGLSPHSSAPVALPTSHLPAVFSRNNSLQRRAFSGTPSTFKVIPFNLADIGEGITECEIIQWFVKPGDSIAQFDKICEVQSDKASVEITSRYDGTVSKLHYEAGEMANVGKPLVDIEVGGESDSVAESPKTPSDTVAASATPQPAPTQPAEVKPFSLSSSGQEILTIPAVRRLAKENSVDLTKVTGTGKAGRITKEDVLRYMAGKQEQPAVTPQSTASVSVVAPVSQDEEKPLTAMQKAMFKSMTASLAIPHFGFSDEFEMDACMVQRQSLNQWLASQGTESGFAISKVSYMPFFIKALSIALKKYPILNAALLNGDGGISQVKLLYRASHNIGVAMDTPQGLVVPNIKNVQNKSLLEIAEELQRLMVAGKANALTPADLQNGTVTLSNVGMIGGINLNPVLVTSQLCIGAIGKMRRLPRFEMVRDPQTGVESERVVPKHLVRVSWSADHRIIDGATMASFAAYWQHLLQNPSLMLAQLK</sequence>
<feature type="domain" description="Lipoyl-binding" evidence="12">
    <location>
        <begin position="71"/>
        <end position="146"/>
    </location>
</feature>
<name>A0A9W8ARB4_9FUNG</name>
<dbReference type="PROSITE" id="PS51826">
    <property type="entry name" value="PSBD"/>
    <property type="match status" value="1"/>
</dbReference>
<dbReference type="SUPFAM" id="SSF51230">
    <property type="entry name" value="Single hybrid motif"/>
    <property type="match status" value="1"/>
</dbReference>
<protein>
    <recommendedName>
        <fullName evidence="10">Dihydrolipoamide acetyltransferase component of pyruvate dehydrogenase complex</fullName>
        <ecNumber evidence="10">2.3.1.-</ecNumber>
    </recommendedName>
</protein>
<comment type="subcellular location">
    <subcellularLocation>
        <location evidence="2">Mitochondrion matrix</location>
    </subcellularLocation>
</comment>
<keyword evidence="7" id="KW-0496">Mitochondrion</keyword>
<comment type="catalytic activity">
    <reaction evidence="9">
        <text>N(6)-[(R)-dihydrolipoyl]-L-lysyl-[protein] + 2-methylpropanoyl-CoA = N(6)-[(R)-S(8)-2-methylpropanoyldihydrolipoyl]-L-lysyl-[protein] + CoA</text>
        <dbReference type="Rhea" id="RHEA:18865"/>
        <dbReference type="Rhea" id="RHEA-COMP:10475"/>
        <dbReference type="Rhea" id="RHEA-COMP:10497"/>
        <dbReference type="ChEBI" id="CHEBI:57287"/>
        <dbReference type="ChEBI" id="CHEBI:57338"/>
        <dbReference type="ChEBI" id="CHEBI:83100"/>
        <dbReference type="ChEBI" id="CHEBI:83142"/>
        <dbReference type="EC" id="2.3.1.168"/>
    </reaction>
    <physiologicalReaction direction="left-to-right" evidence="9">
        <dbReference type="Rhea" id="RHEA:18866"/>
    </physiologicalReaction>
</comment>
<evidence type="ECO:0000256" key="1">
    <source>
        <dbReference type="ARBA" id="ARBA00001938"/>
    </source>
</evidence>
<dbReference type="Gene3D" id="3.30.559.10">
    <property type="entry name" value="Chloramphenicol acetyltransferase-like domain"/>
    <property type="match status" value="1"/>
</dbReference>
<dbReference type="InterPro" id="IPR000089">
    <property type="entry name" value="Biotin_lipoyl"/>
</dbReference>
<keyword evidence="6" id="KW-0809">Transit peptide</keyword>
<dbReference type="InterPro" id="IPR003016">
    <property type="entry name" value="2-oxoA_DH_lipoyl-BS"/>
</dbReference>
<organism evidence="14 15">
    <name type="scientific">Dispira parvispora</name>
    <dbReference type="NCBI Taxonomy" id="1520584"/>
    <lineage>
        <taxon>Eukaryota</taxon>
        <taxon>Fungi</taxon>
        <taxon>Fungi incertae sedis</taxon>
        <taxon>Zoopagomycota</taxon>
        <taxon>Kickxellomycotina</taxon>
        <taxon>Dimargaritomycetes</taxon>
        <taxon>Dimargaritales</taxon>
        <taxon>Dimargaritaceae</taxon>
        <taxon>Dispira</taxon>
    </lineage>
</organism>
<dbReference type="PANTHER" id="PTHR43178:SF5">
    <property type="entry name" value="LIPOAMIDE ACYLTRANSFERASE COMPONENT OF BRANCHED-CHAIN ALPHA-KETO ACID DEHYDROGENASE COMPLEX, MITOCHONDRIAL"/>
    <property type="match status" value="1"/>
</dbReference>
<dbReference type="FunFam" id="3.30.559.10:FF:000007">
    <property type="entry name" value="Dihydrolipoamide acetyltransferase component of pyruvate dehydrogenase complex"/>
    <property type="match status" value="1"/>
</dbReference>
<evidence type="ECO:0000259" key="12">
    <source>
        <dbReference type="PROSITE" id="PS50968"/>
    </source>
</evidence>
<dbReference type="EC" id="2.3.1.-" evidence="10"/>
<dbReference type="InterPro" id="IPR001078">
    <property type="entry name" value="2-oxoacid_DH_actylTfrase"/>
</dbReference>
<dbReference type="Proteomes" id="UP001150925">
    <property type="component" value="Unassembled WGS sequence"/>
</dbReference>
<keyword evidence="15" id="KW-1185">Reference proteome</keyword>
<dbReference type="InterPro" id="IPR011053">
    <property type="entry name" value="Single_hybrid_motif"/>
</dbReference>
<dbReference type="CDD" id="cd06849">
    <property type="entry name" value="lipoyl_domain"/>
    <property type="match status" value="1"/>
</dbReference>
<dbReference type="Pfam" id="PF02817">
    <property type="entry name" value="E3_binding"/>
    <property type="match status" value="1"/>
</dbReference>
<dbReference type="PROSITE" id="PS00189">
    <property type="entry name" value="LIPOYL"/>
    <property type="match status" value="1"/>
</dbReference>
<dbReference type="Gene3D" id="2.40.50.100">
    <property type="match status" value="1"/>
</dbReference>
<dbReference type="Pfam" id="PF00364">
    <property type="entry name" value="Biotin_lipoyl"/>
    <property type="match status" value="1"/>
</dbReference>
<dbReference type="GO" id="GO:0045333">
    <property type="term" value="P:cellular respiration"/>
    <property type="evidence" value="ECO:0007669"/>
    <property type="project" value="UniProtKB-ARBA"/>
</dbReference>
<dbReference type="GO" id="GO:0016407">
    <property type="term" value="F:acetyltransferase activity"/>
    <property type="evidence" value="ECO:0007669"/>
    <property type="project" value="TreeGrafter"/>
</dbReference>
<dbReference type="SUPFAM" id="SSF52777">
    <property type="entry name" value="CoA-dependent acyltransferases"/>
    <property type="match status" value="1"/>
</dbReference>
<feature type="domain" description="Peripheral subunit-binding (PSBD)" evidence="13">
    <location>
        <begin position="194"/>
        <end position="231"/>
    </location>
</feature>
<dbReference type="Gene3D" id="4.10.320.10">
    <property type="entry name" value="E3-binding domain"/>
    <property type="match status" value="1"/>
</dbReference>
<evidence type="ECO:0000256" key="8">
    <source>
        <dbReference type="ARBA" id="ARBA00023315"/>
    </source>
</evidence>
<evidence type="ECO:0000256" key="9">
    <source>
        <dbReference type="ARBA" id="ARBA00051775"/>
    </source>
</evidence>
<dbReference type="FunFam" id="2.40.50.100:FF:000013">
    <property type="entry name" value="Dihydrolipoamide acetyltransferase component of pyruvate dehydrogenase complex"/>
    <property type="match status" value="1"/>
</dbReference>
<dbReference type="InterPro" id="IPR050743">
    <property type="entry name" value="2-oxoacid_DH_E2_comp"/>
</dbReference>
<keyword evidence="4 10" id="KW-0808">Transferase</keyword>
<evidence type="ECO:0000256" key="5">
    <source>
        <dbReference type="ARBA" id="ARBA00022823"/>
    </source>
</evidence>
<evidence type="ECO:0000313" key="14">
    <source>
        <dbReference type="EMBL" id="KAJ1966340.1"/>
    </source>
</evidence>
<proteinExistence type="inferred from homology"/>
<dbReference type="InterPro" id="IPR023213">
    <property type="entry name" value="CAT-like_dom_sf"/>
</dbReference>